<evidence type="ECO:0000313" key="6">
    <source>
        <dbReference type="EMBL" id="TCU88388.1"/>
    </source>
</evidence>
<dbReference type="EMBL" id="SMBU01000039">
    <property type="protein sequence ID" value="TCU88388.1"/>
    <property type="molecule type" value="Genomic_DNA"/>
</dbReference>
<dbReference type="Pfam" id="PF05101">
    <property type="entry name" value="VirB3"/>
    <property type="match status" value="1"/>
</dbReference>
<keyword evidence="2 5" id="KW-0812">Transmembrane</keyword>
<organism evidence="6 7">
    <name type="scientific">Roseateles saccharophilus</name>
    <name type="common">Pseudomonas saccharophila</name>
    <dbReference type="NCBI Taxonomy" id="304"/>
    <lineage>
        <taxon>Bacteria</taxon>
        <taxon>Pseudomonadati</taxon>
        <taxon>Pseudomonadota</taxon>
        <taxon>Betaproteobacteria</taxon>
        <taxon>Burkholderiales</taxon>
        <taxon>Sphaerotilaceae</taxon>
        <taxon>Roseateles</taxon>
    </lineage>
</organism>
<dbReference type="RefSeq" id="WP_415840496.1">
    <property type="nucleotide sequence ID" value="NZ_CBCSGL010000045.1"/>
</dbReference>
<evidence type="ECO:0000256" key="2">
    <source>
        <dbReference type="ARBA" id="ARBA00022692"/>
    </source>
</evidence>
<reference evidence="6 7" key="1">
    <citation type="submission" date="2019-03" db="EMBL/GenBank/DDBJ databases">
        <title>Genomic Encyclopedia of Type Strains, Phase IV (KMG-IV): sequencing the most valuable type-strain genomes for metagenomic binning, comparative biology and taxonomic classification.</title>
        <authorList>
            <person name="Goeker M."/>
        </authorList>
    </citation>
    <scope>NUCLEOTIDE SEQUENCE [LARGE SCALE GENOMIC DNA]</scope>
    <source>
        <strain evidence="6 7">DSM 654</strain>
    </source>
</reference>
<feature type="transmembrane region" description="Helical" evidence="5">
    <location>
        <begin position="19"/>
        <end position="38"/>
    </location>
</feature>
<dbReference type="GO" id="GO:0016020">
    <property type="term" value="C:membrane"/>
    <property type="evidence" value="ECO:0007669"/>
    <property type="project" value="UniProtKB-SubCell"/>
</dbReference>
<evidence type="ECO:0000313" key="7">
    <source>
        <dbReference type="Proteomes" id="UP000295110"/>
    </source>
</evidence>
<evidence type="ECO:0000256" key="4">
    <source>
        <dbReference type="ARBA" id="ARBA00023136"/>
    </source>
</evidence>
<evidence type="ECO:0000256" key="1">
    <source>
        <dbReference type="ARBA" id="ARBA00004370"/>
    </source>
</evidence>
<dbReference type="AlphaFoldDB" id="A0A4R3UF85"/>
<evidence type="ECO:0000256" key="3">
    <source>
        <dbReference type="ARBA" id="ARBA00022989"/>
    </source>
</evidence>
<sequence>MVVQGEAIYKGATRPAMKFGVPLVPLVVLFGGGTLLILWSGALISWWCSLAVALAIVPTLLWMRFVTTKDDQRFRQVFVAMKLHLHDHNHRLWHARSYSPTVYRGARDAWHA</sequence>
<gene>
    <name evidence="6" type="ORF">EV671_103914</name>
</gene>
<dbReference type="Proteomes" id="UP000295110">
    <property type="component" value="Unassembled WGS sequence"/>
</dbReference>
<keyword evidence="7" id="KW-1185">Reference proteome</keyword>
<accession>A0A4R3UF85</accession>
<keyword evidence="3 5" id="KW-1133">Transmembrane helix</keyword>
<protein>
    <submittedName>
        <fullName evidence="6">Type IV secretion system protein VirB3</fullName>
    </submittedName>
</protein>
<proteinExistence type="predicted"/>
<comment type="caution">
    <text evidence="6">The sequence shown here is derived from an EMBL/GenBank/DDBJ whole genome shotgun (WGS) entry which is preliminary data.</text>
</comment>
<comment type="subcellular location">
    <subcellularLocation>
        <location evidence="1">Membrane</location>
    </subcellularLocation>
</comment>
<dbReference type="InterPro" id="IPR007792">
    <property type="entry name" value="T4SS_VirB3/TrbD/AvhB"/>
</dbReference>
<keyword evidence="4 5" id="KW-0472">Membrane</keyword>
<feature type="transmembrane region" description="Helical" evidence="5">
    <location>
        <begin position="44"/>
        <end position="66"/>
    </location>
</feature>
<evidence type="ECO:0000256" key="5">
    <source>
        <dbReference type="SAM" id="Phobius"/>
    </source>
</evidence>
<name>A0A4R3UF85_ROSSA</name>